<dbReference type="GO" id="GO:0008776">
    <property type="term" value="F:acetate kinase activity"/>
    <property type="evidence" value="ECO:0007669"/>
    <property type="project" value="UniProtKB-UniRule"/>
</dbReference>
<comment type="subcellular location">
    <subcellularLocation>
        <location evidence="9">Cytoplasm</location>
    </subcellularLocation>
</comment>
<dbReference type="Gene3D" id="3.30.420.40">
    <property type="match status" value="2"/>
</dbReference>
<dbReference type="InterPro" id="IPR043129">
    <property type="entry name" value="ATPase_NBD"/>
</dbReference>
<feature type="binding site" evidence="9">
    <location>
        <position position="86"/>
    </location>
    <ligand>
        <name>substrate</name>
    </ligand>
</feature>
<dbReference type="AlphaFoldDB" id="A0A075P5F7"/>
<comment type="pathway">
    <text evidence="9">Metabolic intermediate biosynthesis; acetyl-CoA biosynthesis; acetyl-CoA from acetate: step 1/2.</text>
</comment>
<evidence type="ECO:0000256" key="7">
    <source>
        <dbReference type="ARBA" id="ARBA00022840"/>
    </source>
</evidence>
<dbReference type="GO" id="GO:0005524">
    <property type="term" value="F:ATP binding"/>
    <property type="evidence" value="ECO:0007669"/>
    <property type="project" value="UniProtKB-KW"/>
</dbReference>
<comment type="subunit">
    <text evidence="9">Homodimer.</text>
</comment>
<dbReference type="PROSITE" id="PS01076">
    <property type="entry name" value="ACETATE_KINASE_2"/>
    <property type="match status" value="1"/>
</dbReference>
<dbReference type="Pfam" id="PF00871">
    <property type="entry name" value="Acetate_kinase"/>
    <property type="match status" value="1"/>
</dbReference>
<evidence type="ECO:0000256" key="3">
    <source>
        <dbReference type="ARBA" id="ARBA00022679"/>
    </source>
</evidence>
<evidence type="ECO:0000256" key="10">
    <source>
        <dbReference type="RuleBase" id="RU003835"/>
    </source>
</evidence>
<keyword evidence="5 9" id="KW-0547">Nucleotide-binding</keyword>
<dbReference type="NCBIfam" id="TIGR00016">
    <property type="entry name" value="ackA"/>
    <property type="match status" value="1"/>
</dbReference>
<dbReference type="PROSITE" id="PS01075">
    <property type="entry name" value="ACETATE_KINASE_1"/>
    <property type="match status" value="1"/>
</dbReference>
<feature type="binding site" evidence="9">
    <location>
        <position position="381"/>
    </location>
    <ligand>
        <name>Mg(2+)</name>
        <dbReference type="ChEBI" id="CHEBI:18420"/>
    </ligand>
</feature>
<keyword evidence="6 9" id="KW-0418">Kinase</keyword>
<feature type="active site" description="Proton donor/acceptor" evidence="9">
    <location>
        <position position="143"/>
    </location>
</feature>
<dbReference type="Proteomes" id="UP000056090">
    <property type="component" value="Chromosome"/>
</dbReference>
<keyword evidence="12" id="KW-1185">Reference proteome</keyword>
<reference evidence="11 12" key="1">
    <citation type="submission" date="2014-06" db="EMBL/GenBank/DDBJ databases">
        <title>Genomes of Alteromonas australica, a world apart.</title>
        <authorList>
            <person name="Gonzaga A."/>
            <person name="Lopez-Perez M."/>
            <person name="Rodriguez-Valera F."/>
        </authorList>
    </citation>
    <scope>NUCLEOTIDE SEQUENCE [LARGE SCALE GENOMIC DNA]</scope>
    <source>
        <strain evidence="11 12">H 17</strain>
    </source>
</reference>
<dbReference type="InterPro" id="IPR023865">
    <property type="entry name" value="Aliphatic_acid_kinase_CS"/>
</dbReference>
<dbReference type="eggNOG" id="COG0282">
    <property type="taxonomic scope" value="Bacteria"/>
</dbReference>
<sequence>MKRDVVVLNCGSSSVKFAIIDADTGEAGLSGIAESLGNSDASLTFKHNGSKNKVQLSPNAGHTEALNAIQTVITDTGVAPIAVGHRVVHGGERFKQAALVDDSVLADVEKYASMAPLHNMANLKGITTAQEAYPDLPHVVVFDTSFFQKMPEKAYLYALPKALYRDHGIRRYGFHGTSHKFILDSTAALLDKPVAQTSIISAHLGNGCSVTAIEQGIAVDTSLGFTPLEGLIMGTRSGDLDPSLPGTLQNKLGKTADEINDLLNKSSGLLGISELSNDCRTLEDAALEGHEGAKLAIEMFCYRLAKYISGYMIAVPSLDAIVFTGGIGENSSLIRETTMGYFSHLGVDIDTDRNLQARFGKGGDIASDSSNKRVFVVPTNEEWVIAAEAATFA</sequence>
<feature type="binding site" evidence="9">
    <location>
        <begin position="278"/>
        <end position="280"/>
    </location>
    <ligand>
        <name>ATP</name>
        <dbReference type="ChEBI" id="CHEBI:30616"/>
    </ligand>
</feature>
<feature type="binding site" evidence="9">
    <location>
        <position position="16"/>
    </location>
    <ligand>
        <name>ATP</name>
        <dbReference type="ChEBI" id="CHEBI:30616"/>
    </ligand>
</feature>
<evidence type="ECO:0000256" key="1">
    <source>
        <dbReference type="ARBA" id="ARBA00008748"/>
    </source>
</evidence>
<protein>
    <recommendedName>
        <fullName evidence="9">Acetate kinase</fullName>
        <ecNumber evidence="9">2.7.2.1</ecNumber>
    </recommendedName>
    <alternativeName>
        <fullName evidence="9">Acetokinase</fullName>
    </alternativeName>
</protein>
<accession>A0A075P5F7</accession>
<dbReference type="PANTHER" id="PTHR21060:SF21">
    <property type="entry name" value="ACETATE KINASE"/>
    <property type="match status" value="1"/>
</dbReference>
<comment type="catalytic activity">
    <reaction evidence="9">
        <text>acetate + ATP = acetyl phosphate + ADP</text>
        <dbReference type="Rhea" id="RHEA:11352"/>
        <dbReference type="ChEBI" id="CHEBI:22191"/>
        <dbReference type="ChEBI" id="CHEBI:30089"/>
        <dbReference type="ChEBI" id="CHEBI:30616"/>
        <dbReference type="ChEBI" id="CHEBI:456216"/>
        <dbReference type="EC" id="2.7.2.1"/>
    </reaction>
</comment>
<dbReference type="InterPro" id="IPR004372">
    <property type="entry name" value="Ac/propionate_kinase"/>
</dbReference>
<dbReference type="PANTHER" id="PTHR21060">
    <property type="entry name" value="ACETATE KINASE"/>
    <property type="match status" value="1"/>
</dbReference>
<keyword evidence="4 9" id="KW-0479">Metal-binding</keyword>
<evidence type="ECO:0000256" key="4">
    <source>
        <dbReference type="ARBA" id="ARBA00022723"/>
    </source>
</evidence>
<keyword evidence="3 9" id="KW-0808">Transferase</keyword>
<keyword evidence="7 9" id="KW-0067">ATP-binding</keyword>
<feature type="binding site" evidence="9">
    <location>
        <begin position="203"/>
        <end position="207"/>
    </location>
    <ligand>
        <name>ATP</name>
        <dbReference type="ChEBI" id="CHEBI:30616"/>
    </ligand>
</feature>
<dbReference type="GeneID" id="78254753"/>
<organism evidence="11 12">
    <name type="scientific">Alteromonas australica</name>
    <dbReference type="NCBI Taxonomy" id="589873"/>
    <lineage>
        <taxon>Bacteria</taxon>
        <taxon>Pseudomonadati</taxon>
        <taxon>Pseudomonadota</taxon>
        <taxon>Gammaproteobacteria</taxon>
        <taxon>Alteromonadales</taxon>
        <taxon>Alteromonadaceae</taxon>
        <taxon>Alteromonas/Salinimonas group</taxon>
        <taxon>Alteromonas</taxon>
    </lineage>
</organism>
<dbReference type="KEGG" id="aal:EP13_07475"/>
<evidence type="ECO:0000313" key="11">
    <source>
        <dbReference type="EMBL" id="AIF98542.1"/>
    </source>
</evidence>
<dbReference type="GO" id="GO:0000287">
    <property type="term" value="F:magnesium ion binding"/>
    <property type="evidence" value="ECO:0007669"/>
    <property type="project" value="UniProtKB-UniRule"/>
</dbReference>
<feature type="binding site" evidence="9">
    <location>
        <position position="9"/>
    </location>
    <ligand>
        <name>Mg(2+)</name>
        <dbReference type="ChEBI" id="CHEBI:18420"/>
    </ligand>
</feature>
<gene>
    <name evidence="9" type="primary">ackA</name>
    <name evidence="11" type="ORF">EP13_07475</name>
</gene>
<dbReference type="RefSeq" id="WP_044056722.1">
    <property type="nucleotide sequence ID" value="NZ_CBCSKJ010000001.1"/>
</dbReference>
<evidence type="ECO:0000256" key="5">
    <source>
        <dbReference type="ARBA" id="ARBA00022741"/>
    </source>
</evidence>
<dbReference type="InterPro" id="IPR000890">
    <property type="entry name" value="Aliphatic_acid_kin_short-chain"/>
</dbReference>
<dbReference type="EMBL" id="CP008849">
    <property type="protein sequence ID" value="AIF98542.1"/>
    <property type="molecule type" value="Genomic_DNA"/>
</dbReference>
<proteinExistence type="inferred from homology"/>
<dbReference type="HAMAP" id="MF_00020">
    <property type="entry name" value="Acetate_kinase"/>
    <property type="match status" value="1"/>
</dbReference>
<dbReference type="GO" id="GO:0006085">
    <property type="term" value="P:acetyl-CoA biosynthetic process"/>
    <property type="evidence" value="ECO:0007669"/>
    <property type="project" value="UniProtKB-UniRule"/>
</dbReference>
<comment type="cofactor">
    <cofactor evidence="9">
        <name>Mg(2+)</name>
        <dbReference type="ChEBI" id="CHEBI:18420"/>
    </cofactor>
    <cofactor evidence="9">
        <name>Mn(2+)</name>
        <dbReference type="ChEBI" id="CHEBI:29035"/>
    </cofactor>
    <text evidence="9">Mg(2+). Can also accept Mn(2+).</text>
</comment>
<evidence type="ECO:0000313" key="12">
    <source>
        <dbReference type="Proteomes" id="UP000056090"/>
    </source>
</evidence>
<keyword evidence="8 9" id="KW-0460">Magnesium</keyword>
<name>A0A075P5F7_9ALTE</name>
<comment type="function">
    <text evidence="9">Catalyzes the formation of acetyl phosphate from acetate and ATP. Can also catalyze the reverse reaction.</text>
</comment>
<dbReference type="PRINTS" id="PR00471">
    <property type="entry name" value="ACETATEKNASE"/>
</dbReference>
<keyword evidence="2 9" id="KW-0963">Cytoplasm</keyword>
<feature type="site" description="Transition state stabilizer" evidence="9">
    <location>
        <position position="236"/>
    </location>
</feature>
<feature type="binding site" evidence="9">
    <location>
        <begin position="326"/>
        <end position="330"/>
    </location>
    <ligand>
        <name>ATP</name>
        <dbReference type="ChEBI" id="CHEBI:30616"/>
    </ligand>
</feature>
<dbReference type="GO" id="GO:0006083">
    <property type="term" value="P:acetate metabolic process"/>
    <property type="evidence" value="ECO:0007669"/>
    <property type="project" value="TreeGrafter"/>
</dbReference>
<evidence type="ECO:0000256" key="9">
    <source>
        <dbReference type="HAMAP-Rule" id="MF_00020"/>
    </source>
</evidence>
<dbReference type="PIRSF" id="PIRSF000722">
    <property type="entry name" value="Acetate_prop_kin"/>
    <property type="match status" value="1"/>
</dbReference>
<evidence type="ECO:0000256" key="2">
    <source>
        <dbReference type="ARBA" id="ARBA00022490"/>
    </source>
</evidence>
<dbReference type="UniPathway" id="UPA00340">
    <property type="reaction ID" value="UER00458"/>
</dbReference>
<dbReference type="SUPFAM" id="SSF53067">
    <property type="entry name" value="Actin-like ATPase domain"/>
    <property type="match status" value="2"/>
</dbReference>
<dbReference type="CDD" id="cd24010">
    <property type="entry name" value="ASKHA_NBD_AcK_PK"/>
    <property type="match status" value="1"/>
</dbReference>
<dbReference type="GO" id="GO:0005829">
    <property type="term" value="C:cytosol"/>
    <property type="evidence" value="ECO:0007669"/>
    <property type="project" value="TreeGrafter"/>
</dbReference>
<evidence type="ECO:0000256" key="8">
    <source>
        <dbReference type="ARBA" id="ARBA00022842"/>
    </source>
</evidence>
<dbReference type="EC" id="2.7.2.1" evidence="9"/>
<feature type="site" description="Transition state stabilizer" evidence="9">
    <location>
        <position position="175"/>
    </location>
</feature>
<comment type="similarity">
    <text evidence="1 9 10">Belongs to the acetokinase family.</text>
</comment>
<evidence type="ECO:0000256" key="6">
    <source>
        <dbReference type="ARBA" id="ARBA00022777"/>
    </source>
</evidence>